<gene>
    <name evidence="3" type="primary">wecB</name>
    <name evidence="3" type="ORF">KME25_20025</name>
</gene>
<dbReference type="PANTHER" id="PTHR43174:SF1">
    <property type="entry name" value="UDP-N-ACETYLGLUCOSAMINE 2-EPIMERASE"/>
    <property type="match status" value="1"/>
</dbReference>
<comment type="caution">
    <text evidence="3">The sequence shown here is derived from an EMBL/GenBank/DDBJ whole genome shotgun (WGS) entry which is preliminary data.</text>
</comment>
<feature type="domain" description="UDP-N-acetylglucosamine 2-epimerase" evidence="2">
    <location>
        <begin position="27"/>
        <end position="353"/>
    </location>
</feature>
<keyword evidence="1 3" id="KW-0413">Isomerase</keyword>
<comment type="similarity">
    <text evidence="1">Belongs to the UDP-N-acetylglucosamine 2-epimerase family.</text>
</comment>
<dbReference type="EMBL" id="JAHHIF010000028">
    <property type="protein sequence ID" value="MBW4546707.1"/>
    <property type="molecule type" value="Genomic_DNA"/>
</dbReference>
<dbReference type="EC" id="5.1.3.14" evidence="3"/>
<dbReference type="Pfam" id="PF02350">
    <property type="entry name" value="Epimerase_2"/>
    <property type="match status" value="1"/>
</dbReference>
<dbReference type="CDD" id="cd03786">
    <property type="entry name" value="GTB_UDP-GlcNAc_2-Epimerase"/>
    <property type="match status" value="1"/>
</dbReference>
<evidence type="ECO:0000313" key="4">
    <source>
        <dbReference type="Proteomes" id="UP000753908"/>
    </source>
</evidence>
<dbReference type="SUPFAM" id="SSF53756">
    <property type="entry name" value="UDP-Glycosyltransferase/glycogen phosphorylase"/>
    <property type="match status" value="1"/>
</dbReference>
<dbReference type="InterPro" id="IPR003331">
    <property type="entry name" value="UDP_GlcNAc_Epimerase_2_dom"/>
</dbReference>
<reference evidence="3" key="2">
    <citation type="journal article" date="2022" name="Microbiol. Resour. Announc.">
        <title>Metagenome Sequencing to Explore Phylogenomics of Terrestrial Cyanobacteria.</title>
        <authorList>
            <person name="Ward R.D."/>
            <person name="Stajich J.E."/>
            <person name="Johansen J.R."/>
            <person name="Huntemann M."/>
            <person name="Clum A."/>
            <person name="Foster B."/>
            <person name="Foster B."/>
            <person name="Roux S."/>
            <person name="Palaniappan K."/>
            <person name="Varghese N."/>
            <person name="Mukherjee S."/>
            <person name="Reddy T.B.K."/>
            <person name="Daum C."/>
            <person name="Copeland A."/>
            <person name="Chen I.A."/>
            <person name="Ivanova N.N."/>
            <person name="Kyrpides N.C."/>
            <person name="Shapiro N."/>
            <person name="Eloe-Fadrosh E.A."/>
            <person name="Pietrasiak N."/>
        </authorList>
    </citation>
    <scope>NUCLEOTIDE SEQUENCE</scope>
    <source>
        <strain evidence="3">CPER-KK1</strain>
    </source>
</reference>
<dbReference type="NCBIfam" id="TIGR00236">
    <property type="entry name" value="wecB"/>
    <property type="match status" value="1"/>
</dbReference>
<reference evidence="3" key="1">
    <citation type="submission" date="2021-05" db="EMBL/GenBank/DDBJ databases">
        <authorList>
            <person name="Pietrasiak N."/>
            <person name="Ward R."/>
            <person name="Stajich J.E."/>
            <person name="Kurbessoian T."/>
        </authorList>
    </citation>
    <scope>NUCLEOTIDE SEQUENCE</scope>
    <source>
        <strain evidence="3">CPER-KK1</strain>
    </source>
</reference>
<dbReference type="InterPro" id="IPR029767">
    <property type="entry name" value="WecB-like"/>
</dbReference>
<dbReference type="Proteomes" id="UP000753908">
    <property type="component" value="Unassembled WGS sequence"/>
</dbReference>
<dbReference type="AlphaFoldDB" id="A0A951PPC9"/>
<dbReference type="PANTHER" id="PTHR43174">
    <property type="entry name" value="UDP-N-ACETYLGLUCOSAMINE 2-EPIMERASE"/>
    <property type="match status" value="1"/>
</dbReference>
<organism evidence="3 4">
    <name type="scientific">Symplocastrum torsivum CPER-KK1</name>
    <dbReference type="NCBI Taxonomy" id="450513"/>
    <lineage>
        <taxon>Bacteria</taxon>
        <taxon>Bacillati</taxon>
        <taxon>Cyanobacteriota</taxon>
        <taxon>Cyanophyceae</taxon>
        <taxon>Oscillatoriophycideae</taxon>
        <taxon>Oscillatoriales</taxon>
        <taxon>Microcoleaceae</taxon>
        <taxon>Symplocastrum</taxon>
    </lineage>
</organism>
<evidence type="ECO:0000313" key="3">
    <source>
        <dbReference type="EMBL" id="MBW4546707.1"/>
    </source>
</evidence>
<evidence type="ECO:0000256" key="1">
    <source>
        <dbReference type="RuleBase" id="RU003513"/>
    </source>
</evidence>
<dbReference type="GO" id="GO:0008761">
    <property type="term" value="F:UDP-N-acetylglucosamine 2-epimerase activity"/>
    <property type="evidence" value="ECO:0007669"/>
    <property type="project" value="UniProtKB-EC"/>
</dbReference>
<name>A0A951PPC9_9CYAN</name>
<sequence length="369" mass="41753">MKVMTILGTRPEIIRLSRIIEKLDRVCHHVLVHTGQNFDPNLSDIFFQQLGVRKPDYFLGVRGDSFGEQIGKIIAESDRILATEKPDKLLLLGDTNSALAAIVAKRMGIPVYHMEAGNRCYDDRVPEEVNRRIIDHSSDILMPYTERSRANLLREGIEGRRIYVIGNPIYEVLQHYQDAIAQSNILASLGIEPGKYFLVTMHRQENVDVEERLIALTQALEWLQKEYQLPLICSLHPRTQNKLQRYGISLNNEQIRFLAPFGFFDFIALEQNAFCVLSDSGTVQEECCIFQVPNVTIRDVTERPETIECGSNILSGADPEMILQCVRTVTQSTCQWTVPPEYLVEQVSTTVVKSLIGYLPTAGACVQKG</sequence>
<accession>A0A951PPC9</accession>
<dbReference type="Gene3D" id="3.40.50.2000">
    <property type="entry name" value="Glycogen Phosphorylase B"/>
    <property type="match status" value="2"/>
</dbReference>
<evidence type="ECO:0000259" key="2">
    <source>
        <dbReference type="Pfam" id="PF02350"/>
    </source>
</evidence>
<proteinExistence type="inferred from homology"/>
<protein>
    <submittedName>
        <fullName evidence="3">UDP-N-acetylglucosamine 2-epimerase (Non-hydrolyzing)</fullName>
        <ecNumber evidence="3">5.1.3.14</ecNumber>
    </submittedName>
</protein>